<keyword evidence="3 7" id="KW-0460">Magnesium</keyword>
<dbReference type="GO" id="GO:0005834">
    <property type="term" value="C:heterotrimeric G-protein complex"/>
    <property type="evidence" value="ECO:0007669"/>
    <property type="project" value="TreeGrafter"/>
</dbReference>
<keyword evidence="1 7" id="KW-0479">Metal-binding</keyword>
<name>A0A0N8JVA4_SCLFO</name>
<dbReference type="GO" id="GO:0005525">
    <property type="term" value="F:GTP binding"/>
    <property type="evidence" value="ECO:0007669"/>
    <property type="project" value="UniProtKB-KW"/>
</dbReference>
<dbReference type="FunFam" id="1.10.400.10:FF:000002">
    <property type="entry name" value="guanine nucleotide-binding protein G(Q) subunit alpha"/>
    <property type="match status" value="1"/>
</dbReference>
<feature type="non-terminal residue" evidence="8">
    <location>
        <position position="1"/>
    </location>
</feature>
<dbReference type="GO" id="GO:0003924">
    <property type="term" value="F:GTPase activity"/>
    <property type="evidence" value="ECO:0007669"/>
    <property type="project" value="InterPro"/>
</dbReference>
<comment type="caution">
    <text evidence="8">The sequence shown here is derived from an EMBL/GenBank/DDBJ whole genome shotgun (WGS) entry which is preliminary data.</text>
</comment>
<feature type="binding site" evidence="6">
    <location>
        <begin position="122"/>
        <end position="123"/>
    </location>
    <ligand>
        <name>GTP</name>
        <dbReference type="ChEBI" id="CHEBI:37565"/>
    </ligand>
</feature>
<feature type="binding site" evidence="6">
    <location>
        <begin position="147"/>
        <end position="153"/>
    </location>
    <ligand>
        <name>GTP</name>
        <dbReference type="ChEBI" id="CHEBI:37565"/>
    </ligand>
</feature>
<protein>
    <submittedName>
        <fullName evidence="8">Guanine nucleotide-binding protein G(Q) subunit alpha-like</fullName>
    </submittedName>
</protein>
<dbReference type="Gene3D" id="1.10.400.10">
    <property type="entry name" value="GI Alpha 1, domain 2-like"/>
    <property type="match status" value="1"/>
</dbReference>
<evidence type="ECO:0000313" key="9">
    <source>
        <dbReference type="Proteomes" id="UP000034805"/>
    </source>
</evidence>
<evidence type="ECO:0000256" key="3">
    <source>
        <dbReference type="ARBA" id="ARBA00022842"/>
    </source>
</evidence>
<dbReference type="InterPro" id="IPR011025">
    <property type="entry name" value="GproteinA_insert"/>
</dbReference>
<dbReference type="SUPFAM" id="SSF52540">
    <property type="entry name" value="P-loop containing nucleoside triphosphate hydrolases"/>
    <property type="match status" value="1"/>
</dbReference>
<proteinExistence type="predicted"/>
<dbReference type="GO" id="GO:0046872">
    <property type="term" value="F:metal ion binding"/>
    <property type="evidence" value="ECO:0007669"/>
    <property type="project" value="UniProtKB-KW"/>
</dbReference>
<gene>
    <name evidence="8" type="ORF">Z043_124672</name>
</gene>
<dbReference type="GO" id="GO:0005737">
    <property type="term" value="C:cytoplasm"/>
    <property type="evidence" value="ECO:0007669"/>
    <property type="project" value="TreeGrafter"/>
</dbReference>
<dbReference type="PROSITE" id="PS51882">
    <property type="entry name" value="G_ALPHA"/>
    <property type="match status" value="1"/>
</dbReference>
<feature type="binding site" evidence="7">
    <location>
        <position position="20"/>
    </location>
    <ligand>
        <name>Mg(2+)</name>
        <dbReference type="ChEBI" id="CHEBI:18420"/>
    </ligand>
</feature>
<dbReference type="InterPro" id="IPR001019">
    <property type="entry name" value="Gprotein_alpha_su"/>
</dbReference>
<keyword evidence="5" id="KW-0807">Transducer</keyword>
<dbReference type="CDD" id="cd00066">
    <property type="entry name" value="G-alpha"/>
    <property type="match status" value="1"/>
</dbReference>
<dbReference type="PANTHER" id="PTHR10218">
    <property type="entry name" value="GTP-BINDING PROTEIN ALPHA SUBUNIT"/>
    <property type="match status" value="1"/>
</dbReference>
<dbReference type="SMART" id="SM00275">
    <property type="entry name" value="G_alpha"/>
    <property type="match status" value="1"/>
</dbReference>
<feature type="binding site" evidence="6">
    <location>
        <begin position="16"/>
        <end position="21"/>
    </location>
    <ligand>
        <name>GTP</name>
        <dbReference type="ChEBI" id="CHEBI:37565"/>
    </ligand>
</feature>
<dbReference type="PANTHER" id="PTHR10218:SF217">
    <property type="entry name" value="GUANINE NUCLEOTIDE-BINDING PROTEIN SUBUNIT ALPHA-15"/>
    <property type="match status" value="1"/>
</dbReference>
<feature type="binding site" evidence="7">
    <location>
        <position position="153"/>
    </location>
    <ligand>
        <name>Mg(2+)</name>
        <dbReference type="ChEBI" id="CHEBI:18420"/>
    </ligand>
</feature>
<dbReference type="Proteomes" id="UP000034805">
    <property type="component" value="Unassembled WGS sequence"/>
</dbReference>
<evidence type="ECO:0000256" key="5">
    <source>
        <dbReference type="ARBA" id="ARBA00023224"/>
    </source>
</evidence>
<sequence>YYLLICFHSMSLGTGESGKTTFIRQMRIIHGNGFSEDERRSFAKLIFQNIFTSIKSMTNAMVTLRIPYTNPENELLAKKVQEVDTLQVTQLEHCYVEAIQRLWADHGIRQCYIRRREYQLLDSTEYFMTNLERIATPGYIPTAQDVLRVRFPTTGINDYSFTVEKISL</sequence>
<evidence type="ECO:0000313" key="8">
    <source>
        <dbReference type="EMBL" id="KPP57585.1"/>
    </source>
</evidence>
<keyword evidence="4 6" id="KW-0342">GTP-binding</keyword>
<dbReference type="GO" id="GO:0060158">
    <property type="term" value="P:phospholipase C-activating dopamine receptor signaling pathway"/>
    <property type="evidence" value="ECO:0007669"/>
    <property type="project" value="TreeGrafter"/>
</dbReference>
<organism evidence="8 9">
    <name type="scientific">Scleropages formosus</name>
    <name type="common">Asian bonytongue</name>
    <name type="synonym">Osteoglossum formosum</name>
    <dbReference type="NCBI Taxonomy" id="113540"/>
    <lineage>
        <taxon>Eukaryota</taxon>
        <taxon>Metazoa</taxon>
        <taxon>Chordata</taxon>
        <taxon>Craniata</taxon>
        <taxon>Vertebrata</taxon>
        <taxon>Euteleostomi</taxon>
        <taxon>Actinopterygii</taxon>
        <taxon>Neopterygii</taxon>
        <taxon>Teleostei</taxon>
        <taxon>Osteoglossocephala</taxon>
        <taxon>Osteoglossomorpha</taxon>
        <taxon>Osteoglossiformes</taxon>
        <taxon>Osteoglossidae</taxon>
        <taxon>Scleropages</taxon>
    </lineage>
</organism>
<dbReference type="EMBL" id="JARO02016025">
    <property type="protein sequence ID" value="KPP57585.1"/>
    <property type="molecule type" value="Genomic_DNA"/>
</dbReference>
<dbReference type="InterPro" id="IPR027417">
    <property type="entry name" value="P-loop_NTPase"/>
</dbReference>
<dbReference type="PRINTS" id="PR00318">
    <property type="entry name" value="GPROTEINA"/>
</dbReference>
<evidence type="ECO:0000256" key="7">
    <source>
        <dbReference type="PIRSR" id="PIRSR601019-2"/>
    </source>
</evidence>
<dbReference type="Pfam" id="PF00503">
    <property type="entry name" value="G-alpha"/>
    <property type="match status" value="1"/>
</dbReference>
<dbReference type="GO" id="GO:0031683">
    <property type="term" value="F:G-protein beta/gamma-subunit complex binding"/>
    <property type="evidence" value="ECO:0007669"/>
    <property type="project" value="InterPro"/>
</dbReference>
<reference evidence="8 9" key="1">
    <citation type="submission" date="2015-08" db="EMBL/GenBank/DDBJ databases">
        <title>The genome of the Asian arowana (Scleropages formosus).</title>
        <authorList>
            <person name="Tan M.H."/>
            <person name="Gan H.M."/>
            <person name="Croft L.J."/>
            <person name="Austin C.M."/>
        </authorList>
    </citation>
    <scope>NUCLEOTIDE SEQUENCE [LARGE SCALE GENOMIC DNA]</scope>
    <source>
        <strain evidence="8">Aro1</strain>
    </source>
</reference>
<feature type="non-terminal residue" evidence="8">
    <location>
        <position position="168"/>
    </location>
</feature>
<dbReference type="AlphaFoldDB" id="A0A0N8JVA4"/>
<dbReference type="SUPFAM" id="SSF47895">
    <property type="entry name" value="Transducin (alpha subunit), insertion domain"/>
    <property type="match status" value="1"/>
</dbReference>
<dbReference type="GO" id="GO:0001664">
    <property type="term" value="F:G protein-coupled receptor binding"/>
    <property type="evidence" value="ECO:0007669"/>
    <property type="project" value="TreeGrafter"/>
</dbReference>
<evidence type="ECO:0000256" key="2">
    <source>
        <dbReference type="ARBA" id="ARBA00022741"/>
    </source>
</evidence>
<evidence type="ECO:0000256" key="4">
    <source>
        <dbReference type="ARBA" id="ARBA00023134"/>
    </source>
</evidence>
<accession>A0A0N8JVA4</accession>
<evidence type="ECO:0000256" key="1">
    <source>
        <dbReference type="ARBA" id="ARBA00022723"/>
    </source>
</evidence>
<dbReference type="GO" id="GO:0007188">
    <property type="term" value="P:adenylate cyclase-modulating G protein-coupled receptor signaling pathway"/>
    <property type="evidence" value="ECO:0007669"/>
    <property type="project" value="TreeGrafter"/>
</dbReference>
<keyword evidence="2 6" id="KW-0547">Nucleotide-binding</keyword>
<evidence type="ECO:0000256" key="6">
    <source>
        <dbReference type="PIRSR" id="PIRSR601019-1"/>
    </source>
</evidence>